<dbReference type="Proteomes" id="UP000751190">
    <property type="component" value="Unassembled WGS sequence"/>
</dbReference>
<evidence type="ECO:0000313" key="2">
    <source>
        <dbReference type="EMBL" id="KAG8459305.1"/>
    </source>
</evidence>
<feature type="transmembrane region" description="Helical" evidence="1">
    <location>
        <begin position="190"/>
        <end position="223"/>
    </location>
</feature>
<keyword evidence="3" id="KW-1185">Reference proteome</keyword>
<comment type="caution">
    <text evidence="2">The sequence shown here is derived from an EMBL/GenBank/DDBJ whole genome shotgun (WGS) entry which is preliminary data.</text>
</comment>
<gene>
    <name evidence="2" type="ORF">KFE25_014150</name>
</gene>
<evidence type="ECO:0000256" key="1">
    <source>
        <dbReference type="SAM" id="Phobius"/>
    </source>
</evidence>
<protein>
    <submittedName>
        <fullName evidence="2">Uncharacterized protein</fullName>
    </submittedName>
</protein>
<keyword evidence="1" id="KW-0472">Membrane</keyword>
<dbReference type="AlphaFoldDB" id="A0A8J6C6V7"/>
<feature type="transmembrane region" description="Helical" evidence="1">
    <location>
        <begin position="112"/>
        <end position="132"/>
    </location>
</feature>
<keyword evidence="1" id="KW-0812">Transmembrane</keyword>
<organism evidence="2 3">
    <name type="scientific">Diacronema lutheri</name>
    <name type="common">Unicellular marine alga</name>
    <name type="synonym">Monochrysis lutheri</name>
    <dbReference type="NCBI Taxonomy" id="2081491"/>
    <lineage>
        <taxon>Eukaryota</taxon>
        <taxon>Haptista</taxon>
        <taxon>Haptophyta</taxon>
        <taxon>Pavlovophyceae</taxon>
        <taxon>Pavlovales</taxon>
        <taxon>Pavlovaceae</taxon>
        <taxon>Diacronema</taxon>
    </lineage>
</organism>
<reference evidence="2" key="1">
    <citation type="submission" date="2021-05" db="EMBL/GenBank/DDBJ databases">
        <title>The genome of the haptophyte Pavlova lutheri (Diacronema luteri, Pavlovales) - a model for lipid biosynthesis in eukaryotic algae.</title>
        <authorList>
            <person name="Hulatt C.J."/>
            <person name="Posewitz M.C."/>
        </authorList>
    </citation>
    <scope>NUCLEOTIDE SEQUENCE</scope>
    <source>
        <strain evidence="2">NIVA-4/92</strain>
    </source>
</reference>
<name>A0A8J6C6V7_DIALT</name>
<feature type="transmembrane region" description="Helical" evidence="1">
    <location>
        <begin position="55"/>
        <end position="76"/>
    </location>
</feature>
<accession>A0A8J6C6V7</accession>
<evidence type="ECO:0000313" key="3">
    <source>
        <dbReference type="Proteomes" id="UP000751190"/>
    </source>
</evidence>
<feature type="transmembrane region" description="Helical" evidence="1">
    <location>
        <begin position="152"/>
        <end position="170"/>
    </location>
</feature>
<keyword evidence="1" id="KW-1133">Transmembrane helix</keyword>
<sequence length="358" mass="37172">MLACTRAAFWAVTFAVVAFPAAIATSAIVGAAVHVPVSVDAIVATHPVYLAPHPSLRSVWIIFYVIIGVWAVVQMLPESITDPFFAPLRPGMTLSMLCNSAMLTLVCNQLLWVALLVTLCNLALLYHLVWLVRVNTVEALAAAHERAARTQLASQLAVSVSAALLTVIWCAQLEACLLDAGWMPTDDFTIALIALIAAVASCAAYELADVLWAAITAWALLAIGSNQAGDTRWGCLDAICLACASGELSICTNGLPAPLGWAESCNNLNGSTACVLRTSPSVVNATVAGAAAVVGCLLAGIARAWVTVVSCSGTARAFASSTGGAQPPAAMLSFRPGLHSLTARLAEADRSHCDAADF</sequence>
<dbReference type="EMBL" id="JAGTXO010000042">
    <property type="protein sequence ID" value="KAG8459305.1"/>
    <property type="molecule type" value="Genomic_DNA"/>
</dbReference>
<feature type="transmembrane region" description="Helical" evidence="1">
    <location>
        <begin position="88"/>
        <end position="106"/>
    </location>
</feature>
<proteinExistence type="predicted"/>